<dbReference type="Proteomes" id="UP000014003">
    <property type="component" value="Unassembled WGS sequence"/>
</dbReference>
<gene>
    <name evidence="1" type="ORF">IGA_05678</name>
</gene>
<dbReference type="HOGENOM" id="CLU_2044927_0_0_9"/>
<dbReference type="EMBL" id="AHDZ01000070">
    <property type="protein sequence ID" value="EOO11415.1"/>
    <property type="molecule type" value="Genomic_DNA"/>
</dbReference>
<dbReference type="RefSeq" id="WP_016094911.1">
    <property type="nucleotide sequence ID" value="NZ_KB976126.1"/>
</dbReference>
<name>R8CIT0_BACCE</name>
<evidence type="ECO:0000313" key="1">
    <source>
        <dbReference type="EMBL" id="EOO11415.1"/>
    </source>
</evidence>
<organism evidence="1 2">
    <name type="scientific">Bacillus cereus HuA3-9</name>
    <dbReference type="NCBI Taxonomy" id="1053205"/>
    <lineage>
        <taxon>Bacteria</taxon>
        <taxon>Bacillati</taxon>
        <taxon>Bacillota</taxon>
        <taxon>Bacilli</taxon>
        <taxon>Bacillales</taxon>
        <taxon>Bacillaceae</taxon>
        <taxon>Bacillus</taxon>
        <taxon>Bacillus cereus group</taxon>
    </lineage>
</organism>
<sequence>MSVNLNIQDVSVDMRDNGVFWNPGEIAEMIVTTKSAHSLSIIAWINLKQKTIRMMEIKEKNGICPLCNKLAESCGELNESQNRMDILEEVYNWLKKCEKYRIHLAFYGYDKFTVVA</sequence>
<reference evidence="1 2" key="1">
    <citation type="submission" date="2012-12" db="EMBL/GenBank/DDBJ databases">
        <title>The Genome Sequence of Bacillus cereus HuA3-9.</title>
        <authorList>
            <consortium name="The Broad Institute Genome Sequencing Platform"/>
            <consortium name="The Broad Institute Genome Sequencing Center for Infectious Disease"/>
            <person name="Feldgarden M."/>
            <person name="Van der Auwera G.A."/>
            <person name="Mahillon J."/>
            <person name="Duprez V."/>
            <person name="Timmery S."/>
            <person name="Mattelet C."/>
            <person name="Dierick K."/>
            <person name="Sun M."/>
            <person name="Yu Z."/>
            <person name="Zhu L."/>
            <person name="Hu X."/>
            <person name="Shank E.B."/>
            <person name="Swiecicka I."/>
            <person name="Hansen B.M."/>
            <person name="Andrup L."/>
            <person name="Walker B."/>
            <person name="Young S.K."/>
            <person name="Zeng Q."/>
            <person name="Gargeya S."/>
            <person name="Fitzgerald M."/>
            <person name="Haas B."/>
            <person name="Abouelleil A."/>
            <person name="Alvarado L."/>
            <person name="Arachchi H.M."/>
            <person name="Berlin A.M."/>
            <person name="Chapman S.B."/>
            <person name="Dewar J."/>
            <person name="Goldberg J."/>
            <person name="Griggs A."/>
            <person name="Gujja S."/>
            <person name="Hansen M."/>
            <person name="Howarth C."/>
            <person name="Imamovic A."/>
            <person name="Larimer J."/>
            <person name="McCowan C."/>
            <person name="Murphy C."/>
            <person name="Neiman D."/>
            <person name="Pearson M."/>
            <person name="Priest M."/>
            <person name="Roberts A."/>
            <person name="Saif S."/>
            <person name="Shea T."/>
            <person name="Sisk P."/>
            <person name="Sykes S."/>
            <person name="Wortman J."/>
            <person name="Nusbaum C."/>
            <person name="Birren B."/>
        </authorList>
    </citation>
    <scope>NUCLEOTIDE SEQUENCE [LARGE SCALE GENOMIC DNA]</scope>
    <source>
        <strain evidence="1 2">HuA3-9</strain>
    </source>
</reference>
<proteinExistence type="predicted"/>
<evidence type="ECO:0000313" key="2">
    <source>
        <dbReference type="Proteomes" id="UP000014003"/>
    </source>
</evidence>
<dbReference type="PATRIC" id="fig|1053205.3.peg.5734"/>
<comment type="caution">
    <text evidence="1">The sequence shown here is derived from an EMBL/GenBank/DDBJ whole genome shotgun (WGS) entry which is preliminary data.</text>
</comment>
<dbReference type="AlphaFoldDB" id="R8CIT0"/>
<protein>
    <submittedName>
        <fullName evidence="1">Uncharacterized protein</fullName>
    </submittedName>
</protein>
<accession>R8CIT0</accession>